<evidence type="ECO:0000259" key="2">
    <source>
        <dbReference type="Pfam" id="PF26514"/>
    </source>
</evidence>
<proteinExistence type="predicted"/>
<keyword evidence="1" id="KW-1133">Transmembrane helix</keyword>
<dbReference type="EMBL" id="CADCWJ010000548">
    <property type="protein sequence ID" value="CAA9571945.1"/>
    <property type="molecule type" value="Genomic_DNA"/>
</dbReference>
<feature type="transmembrane region" description="Helical" evidence="1">
    <location>
        <begin position="252"/>
        <end position="270"/>
    </location>
</feature>
<feature type="domain" description="DUF8173" evidence="2">
    <location>
        <begin position="221"/>
        <end position="389"/>
    </location>
</feature>
<dbReference type="InterPro" id="IPR011004">
    <property type="entry name" value="Trimer_LpxA-like_sf"/>
</dbReference>
<feature type="transmembrane region" description="Helical" evidence="1">
    <location>
        <begin position="375"/>
        <end position="393"/>
    </location>
</feature>
<feature type="transmembrane region" description="Helical" evidence="1">
    <location>
        <begin position="312"/>
        <end position="337"/>
    </location>
</feature>
<dbReference type="AlphaFoldDB" id="A0A6J4VC20"/>
<feature type="transmembrane region" description="Helical" evidence="1">
    <location>
        <begin position="349"/>
        <end position="369"/>
    </location>
</feature>
<evidence type="ECO:0000313" key="3">
    <source>
        <dbReference type="EMBL" id="CAA9571945.1"/>
    </source>
</evidence>
<organism evidence="3">
    <name type="scientific">uncultured Thermomicrobiales bacterium</name>
    <dbReference type="NCBI Taxonomy" id="1645740"/>
    <lineage>
        <taxon>Bacteria</taxon>
        <taxon>Pseudomonadati</taxon>
        <taxon>Thermomicrobiota</taxon>
        <taxon>Thermomicrobia</taxon>
        <taxon>Thermomicrobiales</taxon>
        <taxon>environmental samples</taxon>
    </lineage>
</organism>
<protein>
    <recommendedName>
        <fullName evidence="2">DUF8173 domain-containing protein</fullName>
    </recommendedName>
</protein>
<evidence type="ECO:0000256" key="1">
    <source>
        <dbReference type="SAM" id="Phobius"/>
    </source>
</evidence>
<keyword evidence="1" id="KW-0812">Transmembrane</keyword>
<gene>
    <name evidence="3" type="ORF">AVDCRST_MAG87-2509</name>
</gene>
<name>A0A6J4VC20_9BACT</name>
<sequence length="406" mass="40120">MSVPTPRMSRPSHGVIPAPPRASRMTLASFAIILLFATLALPIAGTAGEVRSGGSVTIAPSVTIADDLYIAAGTVELQGPVGGDASIVAGTATVGGTIEGSVNILAGRARIPGDVGGSLRVAGGGVEISGAIGGDLVVAGGRVTVLGRSSIGGDVIVTGGSVEIVGRIAGDVRGSAIDMSIGGDVRGRVDVETSRFAVTPTARIAGTVDYASATSGAISTGATIGGAVTRAETTPWSGGGWLEQSSGRLLRTLWALIAGAGIVAVAPRVADAIARNGRGVLPAFGVGLLALVAAPVAAIALAITQVGLPSGVILVTLFLIALYLAQVFAGLTIGRFILPRSWDDGSRGYNLLAMTLGVILIGLTSFIPIPFVSAAIAAVVTLWGLGAAAMLLGQLGPRSPSGSLVS</sequence>
<dbReference type="Pfam" id="PF26514">
    <property type="entry name" value="DUF8173"/>
    <property type="match status" value="1"/>
</dbReference>
<dbReference type="SUPFAM" id="SSF51161">
    <property type="entry name" value="Trimeric LpxA-like enzymes"/>
    <property type="match status" value="1"/>
</dbReference>
<keyword evidence="1" id="KW-0472">Membrane</keyword>
<feature type="transmembrane region" description="Helical" evidence="1">
    <location>
        <begin position="282"/>
        <end position="306"/>
    </location>
</feature>
<accession>A0A6J4VC20</accession>
<reference evidence="3" key="1">
    <citation type="submission" date="2020-02" db="EMBL/GenBank/DDBJ databases">
        <authorList>
            <person name="Meier V. D."/>
        </authorList>
    </citation>
    <scope>NUCLEOTIDE SEQUENCE</scope>
    <source>
        <strain evidence="3">AVDCRST_MAG87</strain>
    </source>
</reference>
<dbReference type="InterPro" id="IPR058486">
    <property type="entry name" value="DUF8173"/>
</dbReference>